<proteinExistence type="predicted"/>
<dbReference type="VEuPathDB" id="AmoebaDB:EDI_280700"/>
<accession>B0ELH7</accession>
<dbReference type="Pfam" id="PF07534">
    <property type="entry name" value="TLD"/>
    <property type="match status" value="1"/>
</dbReference>
<reference evidence="4" key="1">
    <citation type="submission" date="2007-12" db="EMBL/GenBank/DDBJ databases">
        <title>Annotation of Entamoeba dispar SAW760.</title>
        <authorList>
            <person name="Lorenzi H."/>
            <person name="Inman J."/>
            <person name="Schobel S."/>
            <person name="Amedeo P."/>
            <person name="Caler E."/>
        </authorList>
    </citation>
    <scope>NUCLEOTIDE SEQUENCE [LARGE SCALE GENOMIC DNA]</scope>
    <source>
        <strain evidence="4">ATCC PRA-260 / SAW760</strain>
    </source>
</reference>
<keyword evidence="1" id="KW-0175">Coiled coil</keyword>
<evidence type="ECO:0000259" key="2">
    <source>
        <dbReference type="Pfam" id="PF07534"/>
    </source>
</evidence>
<dbReference type="OMA" id="NEMDITI"/>
<dbReference type="RefSeq" id="XP_001739018.1">
    <property type="nucleotide sequence ID" value="XM_001738966.1"/>
</dbReference>
<dbReference type="EMBL" id="DS549867">
    <property type="protein sequence ID" value="EDR24606.1"/>
    <property type="molecule type" value="Genomic_DNA"/>
</dbReference>
<dbReference type="GeneID" id="5884150"/>
<dbReference type="OrthoDB" id="29501at2759"/>
<keyword evidence="4" id="KW-1185">Reference proteome</keyword>
<dbReference type="KEGG" id="edi:EDI_280700"/>
<evidence type="ECO:0000256" key="1">
    <source>
        <dbReference type="SAM" id="Coils"/>
    </source>
</evidence>
<dbReference type="AlphaFoldDB" id="B0ELH7"/>
<feature type="domain" description="TLDc" evidence="2">
    <location>
        <begin position="208"/>
        <end position="349"/>
    </location>
</feature>
<gene>
    <name evidence="3" type="ORF">EDI_280700</name>
</gene>
<dbReference type="Proteomes" id="UP000008076">
    <property type="component" value="Unassembled WGS sequence"/>
</dbReference>
<organism evidence="4">
    <name type="scientific">Entamoeba dispar (strain ATCC PRA-260 / SAW760)</name>
    <dbReference type="NCBI Taxonomy" id="370354"/>
    <lineage>
        <taxon>Eukaryota</taxon>
        <taxon>Amoebozoa</taxon>
        <taxon>Evosea</taxon>
        <taxon>Archamoebae</taxon>
        <taxon>Mastigamoebida</taxon>
        <taxon>Entamoebidae</taxon>
        <taxon>Entamoeba</taxon>
    </lineage>
</organism>
<sequence>MEYQQSDNISNIFTHAGIEIVGVPSRVEILISKYLNKFTEDINKRLDRYERRLCELQKKVNEMDITIMMLYTKNEIIEKLKEELQALEVKNETFIDEQIRIEKEQTKEENEFINKRLKENGSQIETNTTNIGCLNVMVEDIVKEIQTKNGNKEIVRGLVVEEIRKEYLLRAEKQIKHSKEFRDKTINNINIQDSIEIKRYDYKIIKGTQINKLEEWTSRKVGNIIFDSEIDNWDKDKSVFNQKIINKEHIIIIIEDTNGNKFGGYVNVKIDKVRDFIYDPNSFLFSLESNGRIDEMMKFDINDQQHAFYLCNSINGCLFGFGGGYEGDICVYKENNKTQSSCKQRSFSYKGITNALCGKQNPERFTPQRIIVIEMK</sequence>
<name>B0ELH7_ENTDS</name>
<feature type="coiled-coil region" evidence="1">
    <location>
        <begin position="70"/>
        <end position="97"/>
    </location>
</feature>
<dbReference type="InterPro" id="IPR006571">
    <property type="entry name" value="TLDc_dom"/>
</dbReference>
<evidence type="ECO:0000313" key="4">
    <source>
        <dbReference type="Proteomes" id="UP000008076"/>
    </source>
</evidence>
<evidence type="ECO:0000313" key="3">
    <source>
        <dbReference type="EMBL" id="EDR24606.1"/>
    </source>
</evidence>
<protein>
    <recommendedName>
        <fullName evidence="2">TLDc domain-containing protein</fullName>
    </recommendedName>
</protein>